<evidence type="ECO:0000313" key="2">
    <source>
        <dbReference type="Proteomes" id="UP000326565"/>
    </source>
</evidence>
<accession>A0A5N5WW98</accession>
<proteinExistence type="predicted"/>
<dbReference type="PANTHER" id="PTHR42052:SF1">
    <property type="entry name" value="ABM DOMAIN-CONTAINING PROTEIN"/>
    <property type="match status" value="1"/>
</dbReference>
<gene>
    <name evidence="1" type="ORF">BDV29DRAFT_18345</name>
</gene>
<organism evidence="1 2">
    <name type="scientific">Aspergillus leporis</name>
    <dbReference type="NCBI Taxonomy" id="41062"/>
    <lineage>
        <taxon>Eukaryota</taxon>
        <taxon>Fungi</taxon>
        <taxon>Dikarya</taxon>
        <taxon>Ascomycota</taxon>
        <taxon>Pezizomycotina</taxon>
        <taxon>Eurotiomycetes</taxon>
        <taxon>Eurotiomycetidae</taxon>
        <taxon>Eurotiales</taxon>
        <taxon>Aspergillaceae</taxon>
        <taxon>Aspergillus</taxon>
        <taxon>Aspergillus subgen. Circumdati</taxon>
    </lineage>
</organism>
<dbReference type="OrthoDB" id="3542212at2759"/>
<protein>
    <recommendedName>
        <fullName evidence="3">ABM domain-containing protein</fullName>
    </recommendedName>
</protein>
<evidence type="ECO:0008006" key="3">
    <source>
        <dbReference type="Google" id="ProtNLM"/>
    </source>
</evidence>
<dbReference type="PANTHER" id="PTHR42052">
    <property type="entry name" value="ABM DOMAIN-CONTAINING PROTEIN"/>
    <property type="match status" value="1"/>
</dbReference>
<reference evidence="1 2" key="1">
    <citation type="submission" date="2019-04" db="EMBL/GenBank/DDBJ databases">
        <title>Friends and foes A comparative genomics study of 23 Aspergillus species from section Flavi.</title>
        <authorList>
            <consortium name="DOE Joint Genome Institute"/>
            <person name="Kjaerbolling I."/>
            <person name="Vesth T."/>
            <person name="Frisvad J.C."/>
            <person name="Nybo J.L."/>
            <person name="Theobald S."/>
            <person name="Kildgaard S."/>
            <person name="Isbrandt T."/>
            <person name="Kuo A."/>
            <person name="Sato A."/>
            <person name="Lyhne E.K."/>
            <person name="Kogle M.E."/>
            <person name="Wiebenga A."/>
            <person name="Kun R.S."/>
            <person name="Lubbers R.J."/>
            <person name="Makela M.R."/>
            <person name="Barry K."/>
            <person name="Chovatia M."/>
            <person name="Clum A."/>
            <person name="Daum C."/>
            <person name="Haridas S."/>
            <person name="He G."/>
            <person name="LaButti K."/>
            <person name="Lipzen A."/>
            <person name="Mondo S."/>
            <person name="Riley R."/>
            <person name="Salamov A."/>
            <person name="Simmons B.A."/>
            <person name="Magnuson J.K."/>
            <person name="Henrissat B."/>
            <person name="Mortensen U.H."/>
            <person name="Larsen T.O."/>
            <person name="Devries R.P."/>
            <person name="Grigoriev I.V."/>
            <person name="Machida M."/>
            <person name="Baker S.E."/>
            <person name="Andersen M.R."/>
        </authorList>
    </citation>
    <scope>NUCLEOTIDE SEQUENCE [LARGE SCALE GENOMIC DNA]</scope>
    <source>
        <strain evidence="1 2">CBS 151.66</strain>
    </source>
</reference>
<keyword evidence="2" id="KW-1185">Reference proteome</keyword>
<sequence length="232" mass="25849">MRPNEASKPVTELALLHIKSTADVSATRSALLSAAKAQADYAKYPVHLFKQVEDPSYIYLLGGWSSIAAHLDDWIPGPTNQALMASLMDKLEVEWMIHIDIDPTPLQRAEREPAAAAENDQAEAIPLNAPVLGIGRYLIAANQEEAFLNKFQEKKGLLKSYVAPRTLKGGIRVAPKDKSENGAEKEEFVLFSGWGEVQDHLRFAETKEFKEFKTIMNFMEGAEIKHASLWLD</sequence>
<dbReference type="AlphaFoldDB" id="A0A5N5WW98"/>
<dbReference type="Proteomes" id="UP000326565">
    <property type="component" value="Unassembled WGS sequence"/>
</dbReference>
<dbReference type="Gene3D" id="3.30.70.100">
    <property type="match status" value="2"/>
</dbReference>
<evidence type="ECO:0000313" key="1">
    <source>
        <dbReference type="EMBL" id="KAB8071400.1"/>
    </source>
</evidence>
<name>A0A5N5WW98_9EURO</name>
<dbReference type="EMBL" id="ML732273">
    <property type="protein sequence ID" value="KAB8071400.1"/>
    <property type="molecule type" value="Genomic_DNA"/>
</dbReference>